<comment type="caution">
    <text evidence="2">The sequence shown here is derived from an EMBL/GenBank/DDBJ whole genome shotgun (WGS) entry which is preliminary data.</text>
</comment>
<dbReference type="GeneID" id="94361696"/>
<dbReference type="OrthoDB" id="306958at2157"/>
<accession>A0A847UDA3</accession>
<proteinExistence type="predicted"/>
<sequence>MSLLGFEKETLLDLTVNAIPLGILLFFIAAFAVVPAFGVDPVFSTMQFALVGSMFVGLAILSYYTGKAIEGAEQQTEESAE</sequence>
<dbReference type="RefSeq" id="WP_170094159.1">
    <property type="nucleotide sequence ID" value="NZ_WOYG01000001.1"/>
</dbReference>
<keyword evidence="1" id="KW-0472">Membrane</keyword>
<dbReference type="Proteomes" id="UP000608662">
    <property type="component" value="Unassembled WGS sequence"/>
</dbReference>
<dbReference type="EMBL" id="WOYG01000001">
    <property type="protein sequence ID" value="NLV10466.1"/>
    <property type="molecule type" value="Genomic_DNA"/>
</dbReference>
<feature type="transmembrane region" description="Helical" evidence="1">
    <location>
        <begin position="12"/>
        <end position="34"/>
    </location>
</feature>
<dbReference type="InterPro" id="IPR046506">
    <property type="entry name" value="DUF6684"/>
</dbReference>
<name>A0A847UDA3_9EURY</name>
<evidence type="ECO:0008006" key="4">
    <source>
        <dbReference type="Google" id="ProtNLM"/>
    </source>
</evidence>
<keyword evidence="1" id="KW-0812">Transmembrane</keyword>
<evidence type="ECO:0000313" key="2">
    <source>
        <dbReference type="EMBL" id="NLV10466.1"/>
    </source>
</evidence>
<dbReference type="Pfam" id="PF20389">
    <property type="entry name" value="DUF6684"/>
    <property type="match status" value="1"/>
</dbReference>
<dbReference type="AlphaFoldDB" id="A0A847UDA3"/>
<reference evidence="2" key="1">
    <citation type="submission" date="2019-12" db="EMBL/GenBank/DDBJ databases">
        <title>Whole-genome sequence of Halomicrobium mukohataei pws1.</title>
        <authorList>
            <person name="Verma D.K."/>
            <person name="Gopal K."/>
            <person name="Prasad E.S."/>
        </authorList>
    </citation>
    <scope>NUCLEOTIDE SEQUENCE</scope>
    <source>
        <strain evidence="2">Pws1</strain>
    </source>
</reference>
<feature type="transmembrane region" description="Helical" evidence="1">
    <location>
        <begin position="46"/>
        <end position="64"/>
    </location>
</feature>
<keyword evidence="1" id="KW-1133">Transmembrane helix</keyword>
<protein>
    <recommendedName>
        <fullName evidence="4">Cox cluster protein</fullName>
    </recommendedName>
</protein>
<evidence type="ECO:0000256" key="1">
    <source>
        <dbReference type="SAM" id="Phobius"/>
    </source>
</evidence>
<gene>
    <name evidence="2" type="ORF">GOC74_11055</name>
</gene>
<organism evidence="2 3">
    <name type="scientific">Halomicrobium mukohataei</name>
    <dbReference type="NCBI Taxonomy" id="57705"/>
    <lineage>
        <taxon>Archaea</taxon>
        <taxon>Methanobacteriati</taxon>
        <taxon>Methanobacteriota</taxon>
        <taxon>Stenosarchaea group</taxon>
        <taxon>Halobacteria</taxon>
        <taxon>Halobacteriales</taxon>
        <taxon>Haloarculaceae</taxon>
        <taxon>Halomicrobium</taxon>
    </lineage>
</organism>
<evidence type="ECO:0000313" key="3">
    <source>
        <dbReference type="Proteomes" id="UP000608662"/>
    </source>
</evidence>